<name>A0AAN5I112_9BILA</name>
<protein>
    <submittedName>
        <fullName evidence="2">Uncharacterized protein</fullName>
    </submittedName>
</protein>
<accession>A0AAN5I112</accession>
<evidence type="ECO:0000313" key="3">
    <source>
        <dbReference type="Proteomes" id="UP001328107"/>
    </source>
</evidence>
<sequence length="143" mass="16879">KQENVMTADQLSIYLCTPRPLRYSYRSGLLFVRFLKKLLLPHFPHQSFVLFFLLFIHFFFTVLLLFLHHNGFLESSNPRDSIHLFCYSLAFDLCLTGSRLQGSSNSHSLGPFRSQYHLSGTLRLRWRGRIRLDNFQQSAFFID</sequence>
<keyword evidence="3" id="KW-1185">Reference proteome</keyword>
<organism evidence="2 3">
    <name type="scientific">Pristionchus mayeri</name>
    <dbReference type="NCBI Taxonomy" id="1317129"/>
    <lineage>
        <taxon>Eukaryota</taxon>
        <taxon>Metazoa</taxon>
        <taxon>Ecdysozoa</taxon>
        <taxon>Nematoda</taxon>
        <taxon>Chromadorea</taxon>
        <taxon>Rhabditida</taxon>
        <taxon>Rhabditina</taxon>
        <taxon>Diplogasteromorpha</taxon>
        <taxon>Diplogasteroidea</taxon>
        <taxon>Neodiplogasteridae</taxon>
        <taxon>Pristionchus</taxon>
    </lineage>
</organism>
<dbReference type="EMBL" id="BTRK01000004">
    <property type="protein sequence ID" value="GMR47670.1"/>
    <property type="molecule type" value="Genomic_DNA"/>
</dbReference>
<feature type="non-terminal residue" evidence="2">
    <location>
        <position position="1"/>
    </location>
</feature>
<reference evidence="3" key="1">
    <citation type="submission" date="2022-10" db="EMBL/GenBank/DDBJ databases">
        <title>Genome assembly of Pristionchus species.</title>
        <authorList>
            <person name="Yoshida K."/>
            <person name="Sommer R.J."/>
        </authorList>
    </citation>
    <scope>NUCLEOTIDE SEQUENCE [LARGE SCALE GENOMIC DNA]</scope>
    <source>
        <strain evidence="3">RS5460</strain>
    </source>
</reference>
<evidence type="ECO:0000313" key="2">
    <source>
        <dbReference type="EMBL" id="GMR47670.1"/>
    </source>
</evidence>
<proteinExistence type="predicted"/>
<gene>
    <name evidence="2" type="ORF">PMAYCL1PPCAC_17865</name>
</gene>
<feature type="transmembrane region" description="Helical" evidence="1">
    <location>
        <begin position="48"/>
        <end position="67"/>
    </location>
</feature>
<keyword evidence="1" id="KW-0472">Membrane</keyword>
<keyword evidence="1" id="KW-1133">Transmembrane helix</keyword>
<dbReference type="Proteomes" id="UP001328107">
    <property type="component" value="Unassembled WGS sequence"/>
</dbReference>
<comment type="caution">
    <text evidence="2">The sequence shown here is derived from an EMBL/GenBank/DDBJ whole genome shotgun (WGS) entry which is preliminary data.</text>
</comment>
<keyword evidence="1" id="KW-0812">Transmembrane</keyword>
<dbReference type="AlphaFoldDB" id="A0AAN5I112"/>
<evidence type="ECO:0000256" key="1">
    <source>
        <dbReference type="SAM" id="Phobius"/>
    </source>
</evidence>